<evidence type="ECO:0000256" key="3">
    <source>
        <dbReference type="ARBA" id="ARBA00022475"/>
    </source>
</evidence>
<dbReference type="EMBL" id="GL348718">
    <property type="protein sequence ID" value="EFH51027.1"/>
    <property type="molecule type" value="Genomic_DNA"/>
</dbReference>
<dbReference type="InterPro" id="IPR016140">
    <property type="entry name" value="Bifunc_inhib/LTP/seed_store"/>
</dbReference>
<dbReference type="Gramene" id="fgenesh2_kg.6__3174__AT4G12360.1">
    <property type="protein sequence ID" value="fgenesh2_kg.6__3174__AT4G12360.1"/>
    <property type="gene ID" value="fgenesh2_kg.6__3174__AT4G12360.1"/>
</dbReference>
<accession>D7M108</accession>
<evidence type="ECO:0000256" key="4">
    <source>
        <dbReference type="ARBA" id="ARBA00022622"/>
    </source>
</evidence>
<dbReference type="Pfam" id="PF14368">
    <property type="entry name" value="LTP_2"/>
    <property type="match status" value="1"/>
</dbReference>
<evidence type="ECO:0000313" key="13">
    <source>
        <dbReference type="EMBL" id="EFH51027.1"/>
    </source>
</evidence>
<dbReference type="AlphaFoldDB" id="D7M108"/>
<dbReference type="InterPro" id="IPR043325">
    <property type="entry name" value="LTSS"/>
</dbReference>
<evidence type="ECO:0000256" key="6">
    <source>
        <dbReference type="ARBA" id="ARBA00023136"/>
    </source>
</evidence>
<keyword evidence="6 10" id="KW-0472">Membrane</keyword>
<evidence type="ECO:0000313" key="14">
    <source>
        <dbReference type="Proteomes" id="UP000008694"/>
    </source>
</evidence>
<feature type="chain" id="PRO_5003103046" evidence="11">
    <location>
        <begin position="24"/>
        <end position="161"/>
    </location>
</feature>
<feature type="transmembrane region" description="Helical" evidence="10">
    <location>
        <begin position="143"/>
        <end position="160"/>
    </location>
</feature>
<gene>
    <name evidence="13" type="ORF">ARALYDRAFT_490040</name>
</gene>
<organism evidence="14">
    <name type="scientific">Arabidopsis lyrata subsp. lyrata</name>
    <name type="common">Lyre-leaved rock-cress</name>
    <dbReference type="NCBI Taxonomy" id="81972"/>
    <lineage>
        <taxon>Eukaryota</taxon>
        <taxon>Viridiplantae</taxon>
        <taxon>Streptophyta</taxon>
        <taxon>Embryophyta</taxon>
        <taxon>Tracheophyta</taxon>
        <taxon>Spermatophyta</taxon>
        <taxon>Magnoliopsida</taxon>
        <taxon>eudicotyledons</taxon>
        <taxon>Gunneridae</taxon>
        <taxon>Pentapetalae</taxon>
        <taxon>rosids</taxon>
        <taxon>malvids</taxon>
        <taxon>Brassicales</taxon>
        <taxon>Brassicaceae</taxon>
        <taxon>Camelineae</taxon>
        <taxon>Arabidopsis</taxon>
    </lineage>
</organism>
<dbReference type="Gene3D" id="1.10.110.10">
    <property type="entry name" value="Plant lipid-transfer and hydrophobic proteins"/>
    <property type="match status" value="1"/>
</dbReference>
<reference evidence="14" key="1">
    <citation type="journal article" date="2011" name="Nat. Genet.">
        <title>The Arabidopsis lyrata genome sequence and the basis of rapid genome size change.</title>
        <authorList>
            <person name="Hu T.T."/>
            <person name="Pattyn P."/>
            <person name="Bakker E.G."/>
            <person name="Cao J."/>
            <person name="Cheng J.-F."/>
            <person name="Clark R.M."/>
            <person name="Fahlgren N."/>
            <person name="Fawcett J.A."/>
            <person name="Grimwood J."/>
            <person name="Gundlach H."/>
            <person name="Haberer G."/>
            <person name="Hollister J.D."/>
            <person name="Ossowski S."/>
            <person name="Ottilar R.P."/>
            <person name="Salamov A.A."/>
            <person name="Schneeberger K."/>
            <person name="Spannagl M."/>
            <person name="Wang X."/>
            <person name="Yang L."/>
            <person name="Nasrallah M.E."/>
            <person name="Bergelson J."/>
            <person name="Carrington J.C."/>
            <person name="Gaut B.S."/>
            <person name="Schmutz J."/>
            <person name="Mayer K.F.X."/>
            <person name="Van de Peer Y."/>
            <person name="Grigoriev I.V."/>
            <person name="Nordborg M."/>
            <person name="Weigel D."/>
            <person name="Guo Y.-L."/>
        </authorList>
    </citation>
    <scope>NUCLEOTIDE SEQUENCE [LARGE SCALE GENOMIC DNA]</scope>
    <source>
        <strain evidence="14">cv. MN47</strain>
    </source>
</reference>
<dbReference type="GO" id="GO:0098552">
    <property type="term" value="C:side of membrane"/>
    <property type="evidence" value="ECO:0007669"/>
    <property type="project" value="UniProtKB-KW"/>
</dbReference>
<keyword evidence="7" id="KW-1015">Disulfide bond</keyword>
<keyword evidence="10" id="KW-1133">Transmembrane helix</keyword>
<evidence type="ECO:0000256" key="2">
    <source>
        <dbReference type="ARBA" id="ARBA00009748"/>
    </source>
</evidence>
<dbReference type="GO" id="GO:0005886">
    <property type="term" value="C:plasma membrane"/>
    <property type="evidence" value="ECO:0007669"/>
    <property type="project" value="UniProtKB-SubCell"/>
</dbReference>
<evidence type="ECO:0000256" key="8">
    <source>
        <dbReference type="ARBA" id="ARBA00023180"/>
    </source>
</evidence>
<name>D7M108_ARALL</name>
<evidence type="ECO:0000256" key="9">
    <source>
        <dbReference type="ARBA" id="ARBA00023288"/>
    </source>
</evidence>
<dbReference type="SUPFAM" id="SSF47699">
    <property type="entry name" value="Bifunctional inhibitor/lipid-transfer protein/seed storage 2S albumin"/>
    <property type="match status" value="1"/>
</dbReference>
<keyword evidence="4" id="KW-0336">GPI-anchor</keyword>
<keyword evidence="8" id="KW-0325">Glycoprotein</keyword>
<keyword evidence="14" id="KW-1185">Reference proteome</keyword>
<dbReference type="Proteomes" id="UP000008694">
    <property type="component" value="Unassembled WGS sequence"/>
</dbReference>
<comment type="similarity">
    <text evidence="2">Belongs to the plant LTP family.</text>
</comment>
<keyword evidence="3" id="KW-1003">Cell membrane</keyword>
<sequence>MAQTTTVIFLLATLLMAAMTVSGHGPHLPLAPSPSVNEVMNCAAGLAVCLPAITQGGPPTPECCTALETAVKTQLPCLCGLIKSPTLLIPFNVTAFNALLSQTCGLTADPNMCSEIVAQAPLPQTAAPVPGPPKSDKNAASKLAGTGLVGVVLITIAAMFY</sequence>
<evidence type="ECO:0000256" key="5">
    <source>
        <dbReference type="ARBA" id="ARBA00022729"/>
    </source>
</evidence>
<feature type="signal peptide" evidence="11">
    <location>
        <begin position="1"/>
        <end position="23"/>
    </location>
</feature>
<evidence type="ECO:0000259" key="12">
    <source>
        <dbReference type="Pfam" id="PF14368"/>
    </source>
</evidence>
<dbReference type="HOGENOM" id="CLU_141860_0_0_1"/>
<keyword evidence="10" id="KW-0812">Transmembrane</keyword>
<dbReference type="InterPro" id="IPR036312">
    <property type="entry name" value="Bifun_inhib/LTP/seed_sf"/>
</dbReference>
<proteinExistence type="inferred from homology"/>
<evidence type="ECO:0000256" key="10">
    <source>
        <dbReference type="SAM" id="Phobius"/>
    </source>
</evidence>
<feature type="domain" description="Bifunctional inhibitor/plant lipid transfer protein/seed storage helical" evidence="12">
    <location>
        <begin position="40"/>
        <end position="113"/>
    </location>
</feature>
<keyword evidence="9" id="KW-0449">Lipoprotein</keyword>
<protein>
    <submittedName>
        <fullName evidence="13">Protease inhibitor/seed storage/lipid transfer protein family protein</fullName>
    </submittedName>
</protein>
<keyword evidence="5 11" id="KW-0732">Signal</keyword>
<dbReference type="PANTHER" id="PTHR33044">
    <property type="entry name" value="BIFUNCTIONAL INHIBITOR/LIPID-TRANSFER PROTEIN/SEED STORAGE 2S ALBUMIN SUPERFAMILY PROTEIN-RELATED"/>
    <property type="match status" value="1"/>
</dbReference>
<evidence type="ECO:0000256" key="11">
    <source>
        <dbReference type="SAM" id="SignalP"/>
    </source>
</evidence>
<evidence type="ECO:0000256" key="7">
    <source>
        <dbReference type="ARBA" id="ARBA00023157"/>
    </source>
</evidence>
<comment type="subcellular location">
    <subcellularLocation>
        <location evidence="1">Cell membrane</location>
        <topology evidence="1">Lipid-anchor</topology>
        <topology evidence="1">GPI-anchor</topology>
    </subcellularLocation>
</comment>
<evidence type="ECO:0000256" key="1">
    <source>
        <dbReference type="ARBA" id="ARBA00004609"/>
    </source>
</evidence>